<reference evidence="2 3" key="1">
    <citation type="submission" date="2017-09" db="EMBL/GenBank/DDBJ databases">
        <title>Phenotypic and genotypic characterization of Colombian isolates of Neisseria meningitidis recovered from invasive disease.</title>
        <authorList>
            <person name="Duarte C."/>
            <person name="Gabastou J.M."/>
            <person name="Moreno J."/>
        </authorList>
    </citation>
    <scope>NUCLEOTIDE SEQUENCE [LARGE SCALE GENOMIC DNA]</scope>
    <source>
        <strain evidence="2 3">INS-Nm1124</strain>
    </source>
</reference>
<dbReference type="EMBL" id="NWXB01000016">
    <property type="protein sequence ID" value="RQJ65674.1"/>
    <property type="molecule type" value="Genomic_DNA"/>
</dbReference>
<dbReference type="Proteomes" id="UP000283829">
    <property type="component" value="Unassembled WGS sequence"/>
</dbReference>
<dbReference type="AlphaFoldDB" id="A0A425B6B3"/>
<protein>
    <recommendedName>
        <fullName evidence="4">PilS cassette</fullName>
    </recommendedName>
</protein>
<proteinExistence type="predicted"/>
<comment type="caution">
    <text evidence="2">The sequence shown here is derived from an EMBL/GenBank/DDBJ whole genome shotgun (WGS) entry which is preliminary data.</text>
</comment>
<feature type="region of interest" description="Disordered" evidence="1">
    <location>
        <begin position="38"/>
        <end position="59"/>
    </location>
</feature>
<evidence type="ECO:0008006" key="4">
    <source>
        <dbReference type="Google" id="ProtNLM"/>
    </source>
</evidence>
<evidence type="ECO:0000256" key="1">
    <source>
        <dbReference type="SAM" id="MobiDB-lite"/>
    </source>
</evidence>
<name>A0A425B6B3_NEIME</name>
<organism evidence="2 3">
    <name type="scientific">Neisseria meningitidis</name>
    <dbReference type="NCBI Taxonomy" id="487"/>
    <lineage>
        <taxon>Bacteria</taxon>
        <taxon>Pseudomonadati</taxon>
        <taxon>Pseudomonadota</taxon>
        <taxon>Betaproteobacteria</taxon>
        <taxon>Neisseriales</taxon>
        <taxon>Neisseriaceae</taxon>
        <taxon>Neisseria</taxon>
    </lineage>
</organism>
<accession>A0A425B6B3</accession>
<gene>
    <name evidence="2" type="ORF">COI09_08530</name>
</gene>
<evidence type="ECO:0000313" key="2">
    <source>
        <dbReference type="EMBL" id="RQJ65674.1"/>
    </source>
</evidence>
<evidence type="ECO:0000313" key="3">
    <source>
        <dbReference type="Proteomes" id="UP000283829"/>
    </source>
</evidence>
<sequence>MTRFQVAVFKLLFRVAVFYGNDKVLDCENLSAPPSFPRKWESRNEKQQEFIVNDRNRTD</sequence>